<dbReference type="AlphaFoldDB" id="A0AAN9ICQ4"/>
<feature type="transmembrane region" description="Helical" evidence="2">
    <location>
        <begin position="159"/>
        <end position="182"/>
    </location>
</feature>
<organism evidence="3 4">
    <name type="scientific">Crotalaria pallida</name>
    <name type="common">Smooth rattlebox</name>
    <name type="synonym">Crotalaria striata</name>
    <dbReference type="NCBI Taxonomy" id="3830"/>
    <lineage>
        <taxon>Eukaryota</taxon>
        <taxon>Viridiplantae</taxon>
        <taxon>Streptophyta</taxon>
        <taxon>Embryophyta</taxon>
        <taxon>Tracheophyta</taxon>
        <taxon>Spermatophyta</taxon>
        <taxon>Magnoliopsida</taxon>
        <taxon>eudicotyledons</taxon>
        <taxon>Gunneridae</taxon>
        <taxon>Pentapetalae</taxon>
        <taxon>rosids</taxon>
        <taxon>fabids</taxon>
        <taxon>Fabales</taxon>
        <taxon>Fabaceae</taxon>
        <taxon>Papilionoideae</taxon>
        <taxon>50 kb inversion clade</taxon>
        <taxon>genistoids sensu lato</taxon>
        <taxon>core genistoids</taxon>
        <taxon>Crotalarieae</taxon>
        <taxon>Crotalaria</taxon>
    </lineage>
</organism>
<evidence type="ECO:0000313" key="3">
    <source>
        <dbReference type="EMBL" id="KAK7268046.1"/>
    </source>
</evidence>
<keyword evidence="4" id="KW-1185">Reference proteome</keyword>
<evidence type="ECO:0000256" key="1">
    <source>
        <dbReference type="SAM" id="MobiDB-lite"/>
    </source>
</evidence>
<dbReference type="Proteomes" id="UP001372338">
    <property type="component" value="Unassembled WGS sequence"/>
</dbReference>
<name>A0AAN9ICQ4_CROPI</name>
<sequence>MSPFLGVLVDCLCLSCDYKGTHFIVWQMHKFGVQKFWTLLLKVRYQDLGIDCKLHASSLLPLRMYENGDILITLRYSVSRKVKQKVWCLNLPFHHVLPGYRLNRFADAQPTILLCEADLCLNCAGVKFDLLKDVIMGGPGLEKIPLFSYKDHLHNIHSLTLKATLFSVTLWYCLVSIFYAFSCCRDNIIAKASPAVVTAAGAVLSFYSFSMDHFDNQLTLRDDIDNDNQLQFFEFQLSTIALFNSIASGGRTSVSACCNCGSAGPSLCKKKKNSGRDAAPNARSLAQ</sequence>
<keyword evidence="2" id="KW-0472">Membrane</keyword>
<protein>
    <submittedName>
        <fullName evidence="3">Uncharacterized protein</fullName>
    </submittedName>
</protein>
<feature type="region of interest" description="Disordered" evidence="1">
    <location>
        <begin position="267"/>
        <end position="287"/>
    </location>
</feature>
<reference evidence="3 4" key="1">
    <citation type="submission" date="2024-01" db="EMBL/GenBank/DDBJ databases">
        <title>The genomes of 5 underutilized Papilionoideae crops provide insights into root nodulation and disease resistanc.</title>
        <authorList>
            <person name="Yuan L."/>
        </authorList>
    </citation>
    <scope>NUCLEOTIDE SEQUENCE [LARGE SCALE GENOMIC DNA]</scope>
    <source>
        <strain evidence="3">ZHUSHIDOU_FW_LH</strain>
        <tissue evidence="3">Leaf</tissue>
    </source>
</reference>
<dbReference type="EMBL" id="JAYWIO010000004">
    <property type="protein sequence ID" value="KAK7268046.1"/>
    <property type="molecule type" value="Genomic_DNA"/>
</dbReference>
<accession>A0AAN9ICQ4</accession>
<keyword evidence="2" id="KW-0812">Transmembrane</keyword>
<feature type="transmembrane region" description="Helical" evidence="2">
    <location>
        <begin position="188"/>
        <end position="209"/>
    </location>
</feature>
<comment type="caution">
    <text evidence="3">The sequence shown here is derived from an EMBL/GenBank/DDBJ whole genome shotgun (WGS) entry which is preliminary data.</text>
</comment>
<keyword evidence="2" id="KW-1133">Transmembrane helix</keyword>
<evidence type="ECO:0000313" key="4">
    <source>
        <dbReference type="Proteomes" id="UP001372338"/>
    </source>
</evidence>
<proteinExistence type="predicted"/>
<evidence type="ECO:0000256" key="2">
    <source>
        <dbReference type="SAM" id="Phobius"/>
    </source>
</evidence>
<gene>
    <name evidence="3" type="ORF">RIF29_20730</name>
</gene>